<evidence type="ECO:0000313" key="2">
    <source>
        <dbReference type="Proteomes" id="UP000309038"/>
    </source>
</evidence>
<gene>
    <name evidence="1" type="ORF">EW026_g2999</name>
</gene>
<proteinExistence type="predicted"/>
<keyword evidence="2" id="KW-1185">Reference proteome</keyword>
<comment type="caution">
    <text evidence="1">The sequence shown here is derived from an EMBL/GenBank/DDBJ whole genome shotgun (WGS) entry which is preliminary data.</text>
</comment>
<dbReference type="EMBL" id="SGPJ01000084">
    <property type="protein sequence ID" value="THG99319.1"/>
    <property type="molecule type" value="Genomic_DNA"/>
</dbReference>
<protein>
    <submittedName>
        <fullName evidence="1">Uncharacterized protein</fullName>
    </submittedName>
</protein>
<name>A0A4S4KR44_9APHY</name>
<dbReference type="AlphaFoldDB" id="A0A4S4KR44"/>
<sequence length="282" mass="32047">MLHLYDSCPCSVEEQVGRMRPVRTITDAGIPCLVWGEDALALAHCVPTVFFDLQVIVPDDQVEAATLAILDAHPYYQRSSTPSPHWLEYKLIDPAEPYCFVNSTTLRLVSPPGHVPGQDDPTAILIHPQSHFYLDVRDHTRSLSLSPPLPLPYAHMRFPTIAAMLDAYVAVFLDPPLGYYHYKYSNHVRTCISYLCVYNPIMRAYPRILPNGELEPGYASVVESLSPENRPYFESYVRNTCNGWWLDSVKDRRDILEKMGRTSEARKTLPLPLPRFRKSVSA</sequence>
<accession>A0A4S4KR44</accession>
<evidence type="ECO:0000313" key="1">
    <source>
        <dbReference type="EMBL" id="THG99319.1"/>
    </source>
</evidence>
<organism evidence="1 2">
    <name type="scientific">Hermanssonia centrifuga</name>
    <dbReference type="NCBI Taxonomy" id="98765"/>
    <lineage>
        <taxon>Eukaryota</taxon>
        <taxon>Fungi</taxon>
        <taxon>Dikarya</taxon>
        <taxon>Basidiomycota</taxon>
        <taxon>Agaricomycotina</taxon>
        <taxon>Agaricomycetes</taxon>
        <taxon>Polyporales</taxon>
        <taxon>Meruliaceae</taxon>
        <taxon>Hermanssonia</taxon>
    </lineage>
</organism>
<dbReference type="Proteomes" id="UP000309038">
    <property type="component" value="Unassembled WGS sequence"/>
</dbReference>
<reference evidence="1 2" key="1">
    <citation type="submission" date="2019-02" db="EMBL/GenBank/DDBJ databases">
        <title>Genome sequencing of the rare red list fungi Phlebia centrifuga.</title>
        <authorList>
            <person name="Buettner E."/>
            <person name="Kellner H."/>
        </authorList>
    </citation>
    <scope>NUCLEOTIDE SEQUENCE [LARGE SCALE GENOMIC DNA]</scope>
    <source>
        <strain evidence="1 2">DSM 108282</strain>
    </source>
</reference>